<name>A0A9W8IUT3_9FUNG</name>
<dbReference type="InterPro" id="IPR040976">
    <property type="entry name" value="Pkinase_fungal"/>
</dbReference>
<dbReference type="Pfam" id="PF17667">
    <property type="entry name" value="Pkinase_fungal"/>
    <property type="match status" value="1"/>
</dbReference>
<sequence>MDSTTSNAWLGYKRALSDADYNKSDYQPIPPRIPLLSAENFSFSAISGSRYSNRYNNHGLRMQDILHPSCSADIDPLDSWTIDVLEWIGCPELTASDDSQNNSDSEYSDGPKPYSDRADEIAPYFDTLLLFIAHHVKAYLGERVATGLLKPEDCRLILPVANEHREAGVKDIYPSEYDYYKDFGHTECGMFPLSCSVERQAVLAHYFIVAGIEVAAFKDGLEGAVQRLAAKTRTMFPNQHNRRFIWGLTTSSRAIHAYGFGPDGIWASTEMDISGPEGRLAFISLLVDWSLCSVDRLGFDPTIRYILGKSADDTYLEIDVHEMDESTGQMEHRTYYSKWCIGAADRSVECHARYFAASTSLETLNATSFLIKDLWTTSSNGSADNTRESSFLNVLYAEFDKSTEFSDSFSQLVSTGPVFISRGSTFVEDSTATAFAGLPSIAQDTAKDSGNVRQHRRTVTTWAGNIISAADNPSQVIVAIADAMTALNTAYVKCKLLRGNINDRAIQFQETAHGIKGVLAGFDYASYSVGSTDATKAEPIAGPAKKRKRNVVPVTLPMTTRSKASRSLPEA</sequence>
<keyword evidence="4" id="KW-1185">Reference proteome</keyword>
<proteinExistence type="predicted"/>
<feature type="region of interest" description="Disordered" evidence="1">
    <location>
        <begin position="95"/>
        <end position="115"/>
    </location>
</feature>
<dbReference type="Proteomes" id="UP001140074">
    <property type="component" value="Unassembled WGS sequence"/>
</dbReference>
<comment type="caution">
    <text evidence="3">The sequence shown here is derived from an EMBL/GenBank/DDBJ whole genome shotgun (WGS) entry which is preliminary data.</text>
</comment>
<reference evidence="3" key="1">
    <citation type="submission" date="2022-07" db="EMBL/GenBank/DDBJ databases">
        <title>Phylogenomic reconstructions and comparative analyses of Kickxellomycotina fungi.</title>
        <authorList>
            <person name="Reynolds N.K."/>
            <person name="Stajich J.E."/>
            <person name="Barry K."/>
            <person name="Grigoriev I.V."/>
            <person name="Crous P."/>
            <person name="Smith M.E."/>
        </authorList>
    </citation>
    <scope>NUCLEOTIDE SEQUENCE</scope>
    <source>
        <strain evidence="3">RSA 476</strain>
    </source>
</reference>
<feature type="domain" description="Fungal-type protein kinase" evidence="2">
    <location>
        <begin position="214"/>
        <end position="530"/>
    </location>
</feature>
<dbReference type="EMBL" id="JANBUY010000005">
    <property type="protein sequence ID" value="KAJ2868239.1"/>
    <property type="molecule type" value="Genomic_DNA"/>
</dbReference>
<gene>
    <name evidence="3" type="ORF">GGH94_000226</name>
</gene>
<evidence type="ECO:0000259" key="2">
    <source>
        <dbReference type="Pfam" id="PF17667"/>
    </source>
</evidence>
<feature type="compositionally biased region" description="Polar residues" evidence="1">
    <location>
        <begin position="96"/>
        <end position="105"/>
    </location>
</feature>
<evidence type="ECO:0000313" key="3">
    <source>
        <dbReference type="EMBL" id="KAJ2868239.1"/>
    </source>
</evidence>
<evidence type="ECO:0000313" key="4">
    <source>
        <dbReference type="Proteomes" id="UP001140074"/>
    </source>
</evidence>
<accession>A0A9W8IUT3</accession>
<protein>
    <recommendedName>
        <fullName evidence="2">Fungal-type protein kinase domain-containing protein</fullName>
    </recommendedName>
</protein>
<dbReference type="AlphaFoldDB" id="A0A9W8IUT3"/>
<organism evidence="3 4">
    <name type="scientific">Coemansia aciculifera</name>
    <dbReference type="NCBI Taxonomy" id="417176"/>
    <lineage>
        <taxon>Eukaryota</taxon>
        <taxon>Fungi</taxon>
        <taxon>Fungi incertae sedis</taxon>
        <taxon>Zoopagomycota</taxon>
        <taxon>Kickxellomycotina</taxon>
        <taxon>Kickxellomycetes</taxon>
        <taxon>Kickxellales</taxon>
        <taxon>Kickxellaceae</taxon>
        <taxon>Coemansia</taxon>
    </lineage>
</organism>
<evidence type="ECO:0000256" key="1">
    <source>
        <dbReference type="SAM" id="MobiDB-lite"/>
    </source>
</evidence>